<evidence type="ECO:0000256" key="1">
    <source>
        <dbReference type="SAM" id="Phobius"/>
    </source>
</evidence>
<keyword evidence="1" id="KW-0472">Membrane</keyword>
<dbReference type="Proteomes" id="UP001172911">
    <property type="component" value="Unassembled WGS sequence"/>
</dbReference>
<keyword evidence="1" id="KW-0812">Transmembrane</keyword>
<gene>
    <name evidence="2" type="ORF">P6N53_16340</name>
</gene>
<organism evidence="2 3">
    <name type="scientific">Desulforamulus aquiferis</name>
    <dbReference type="NCBI Taxonomy" id="1397668"/>
    <lineage>
        <taxon>Bacteria</taxon>
        <taxon>Bacillati</taxon>
        <taxon>Bacillota</taxon>
        <taxon>Clostridia</taxon>
        <taxon>Eubacteriales</taxon>
        <taxon>Peptococcaceae</taxon>
        <taxon>Desulforamulus</taxon>
    </lineage>
</organism>
<proteinExistence type="predicted"/>
<reference evidence="2" key="1">
    <citation type="journal article" date="2023" name="J. Hazard. Mater.">
        <title>Anaerobic biodegradation of pyrene and benzo[a]pyrene by a new sulfate-reducing Desulforamulus aquiferis strain DSA.</title>
        <authorList>
            <person name="Zhang Z."/>
            <person name="Sun J."/>
            <person name="Gong X."/>
            <person name="Wang C."/>
            <person name="Wang H."/>
        </authorList>
    </citation>
    <scope>NUCLEOTIDE SEQUENCE</scope>
    <source>
        <strain evidence="2">DSA</strain>
    </source>
</reference>
<sequence length="141" mass="15486">MWFKLFKEQTGAAMIGVTIVVGLTIGTIGSSPYISDTLSPKNNASIYPKNSNGQTYGSALYANSPEEEPDLISVLGDHGKSGYALKQDFYGPEPNTPEEALVYMRNRPKVNKINVYATDGKTIIDTYSIFNPTIIIDVKMR</sequence>
<keyword evidence="3" id="KW-1185">Reference proteome</keyword>
<dbReference type="RefSeq" id="WP_304545048.1">
    <property type="nucleotide sequence ID" value="NZ_JARPTC010000025.1"/>
</dbReference>
<dbReference type="AlphaFoldDB" id="A0AAW7ZH65"/>
<feature type="transmembrane region" description="Helical" evidence="1">
    <location>
        <begin position="12"/>
        <end position="34"/>
    </location>
</feature>
<accession>A0AAW7ZH65</accession>
<name>A0AAW7ZH65_9FIRM</name>
<protein>
    <submittedName>
        <fullName evidence="2">Uncharacterized protein</fullName>
    </submittedName>
</protein>
<reference evidence="2" key="2">
    <citation type="submission" date="2023-03" db="EMBL/GenBank/DDBJ databases">
        <authorList>
            <person name="Zhang Z."/>
        </authorList>
    </citation>
    <scope>NUCLEOTIDE SEQUENCE</scope>
    <source>
        <strain evidence="2">DSA</strain>
    </source>
</reference>
<comment type="caution">
    <text evidence="2">The sequence shown here is derived from an EMBL/GenBank/DDBJ whole genome shotgun (WGS) entry which is preliminary data.</text>
</comment>
<keyword evidence="1" id="KW-1133">Transmembrane helix</keyword>
<dbReference type="EMBL" id="JARPTC010000025">
    <property type="protein sequence ID" value="MDO7788795.1"/>
    <property type="molecule type" value="Genomic_DNA"/>
</dbReference>
<evidence type="ECO:0000313" key="2">
    <source>
        <dbReference type="EMBL" id="MDO7788795.1"/>
    </source>
</evidence>
<evidence type="ECO:0000313" key="3">
    <source>
        <dbReference type="Proteomes" id="UP001172911"/>
    </source>
</evidence>